<sequence length="154" mass="16015">MLRILFVLSLFLPLAGCLGTTSPLPVGLTASMARPGAQLDRQEAIGLINQYRAANNLSQLVLTAELNALATEAAARYASDGNNNGAAALVAERSQGSALFSAGYTNFAETFSGWRGSSRDAKTLLIPSAGKAGLAVNYNPNSSYGAHWVLVVAN</sequence>
<dbReference type="SUPFAM" id="SSF55797">
    <property type="entry name" value="PR-1-like"/>
    <property type="match status" value="1"/>
</dbReference>
<dbReference type="Pfam" id="PF00188">
    <property type="entry name" value="CAP"/>
    <property type="match status" value="1"/>
</dbReference>
<keyword evidence="3" id="KW-1185">Reference proteome</keyword>
<organism evidence="2 3">
    <name type="scientific">Maritalea porphyrae</name>
    <dbReference type="NCBI Taxonomy" id="880732"/>
    <lineage>
        <taxon>Bacteria</taxon>
        <taxon>Pseudomonadati</taxon>
        <taxon>Pseudomonadota</taxon>
        <taxon>Alphaproteobacteria</taxon>
        <taxon>Hyphomicrobiales</taxon>
        <taxon>Devosiaceae</taxon>
        <taxon>Maritalea</taxon>
    </lineage>
</organism>
<dbReference type="RefSeq" id="WP_284362213.1">
    <property type="nucleotide sequence ID" value="NZ_BSNI01000002.1"/>
</dbReference>
<dbReference type="EMBL" id="BSNI01000002">
    <property type="protein sequence ID" value="GLQ16560.1"/>
    <property type="molecule type" value="Genomic_DNA"/>
</dbReference>
<evidence type="ECO:0000313" key="3">
    <source>
        <dbReference type="Proteomes" id="UP001161405"/>
    </source>
</evidence>
<name>A0ABQ5UMN5_9HYPH</name>
<evidence type="ECO:0000313" key="2">
    <source>
        <dbReference type="EMBL" id="GLQ16560.1"/>
    </source>
</evidence>
<dbReference type="Proteomes" id="UP001161405">
    <property type="component" value="Unassembled WGS sequence"/>
</dbReference>
<gene>
    <name evidence="2" type="ORF">GCM10007879_08090</name>
</gene>
<reference evidence="2" key="1">
    <citation type="journal article" date="2014" name="Int. J. Syst. Evol. Microbiol.">
        <title>Complete genome of a new Firmicutes species belonging to the dominant human colonic microbiota ('Ruminococcus bicirculans') reveals two chromosomes and a selective capacity to utilize plant glucans.</title>
        <authorList>
            <consortium name="NISC Comparative Sequencing Program"/>
            <person name="Wegmann U."/>
            <person name="Louis P."/>
            <person name="Goesmann A."/>
            <person name="Henrissat B."/>
            <person name="Duncan S.H."/>
            <person name="Flint H.J."/>
        </authorList>
    </citation>
    <scope>NUCLEOTIDE SEQUENCE</scope>
    <source>
        <strain evidence="2">NBRC 107169</strain>
    </source>
</reference>
<dbReference type="InterPro" id="IPR035940">
    <property type="entry name" value="CAP_sf"/>
</dbReference>
<proteinExistence type="predicted"/>
<comment type="caution">
    <text evidence="2">The sequence shown here is derived from an EMBL/GenBank/DDBJ whole genome shotgun (WGS) entry which is preliminary data.</text>
</comment>
<accession>A0ABQ5UMN5</accession>
<evidence type="ECO:0000259" key="1">
    <source>
        <dbReference type="Pfam" id="PF00188"/>
    </source>
</evidence>
<protein>
    <recommendedName>
        <fullName evidence="1">SCP domain-containing protein</fullName>
    </recommendedName>
</protein>
<dbReference type="Gene3D" id="3.40.33.10">
    <property type="entry name" value="CAP"/>
    <property type="match status" value="1"/>
</dbReference>
<feature type="domain" description="SCP" evidence="1">
    <location>
        <begin position="47"/>
        <end position="150"/>
    </location>
</feature>
<reference evidence="2" key="2">
    <citation type="submission" date="2023-01" db="EMBL/GenBank/DDBJ databases">
        <title>Draft genome sequence of Maritalea porphyrae strain NBRC 107169.</title>
        <authorList>
            <person name="Sun Q."/>
            <person name="Mori K."/>
        </authorList>
    </citation>
    <scope>NUCLEOTIDE SEQUENCE</scope>
    <source>
        <strain evidence="2">NBRC 107169</strain>
    </source>
</reference>
<dbReference type="InterPro" id="IPR014044">
    <property type="entry name" value="CAP_dom"/>
</dbReference>